<dbReference type="SUPFAM" id="SSF57903">
    <property type="entry name" value="FYVE/PHD zinc finger"/>
    <property type="match status" value="1"/>
</dbReference>
<dbReference type="PROSITE" id="PS51038">
    <property type="entry name" value="BAH"/>
    <property type="match status" value="1"/>
</dbReference>
<dbReference type="InterPro" id="IPR001025">
    <property type="entry name" value="BAH_dom"/>
</dbReference>
<dbReference type="Gene3D" id="2.30.30.490">
    <property type="match status" value="1"/>
</dbReference>
<dbReference type="AlphaFoldDB" id="A0A5C3N5Q4"/>
<evidence type="ECO:0000256" key="1">
    <source>
        <dbReference type="SAM" id="MobiDB-lite"/>
    </source>
</evidence>
<accession>A0A5C3N5Q4</accession>
<dbReference type="STRING" id="5364.A0A5C3N5Q4"/>
<organism evidence="3 4">
    <name type="scientific">Heliocybe sulcata</name>
    <dbReference type="NCBI Taxonomy" id="5364"/>
    <lineage>
        <taxon>Eukaryota</taxon>
        <taxon>Fungi</taxon>
        <taxon>Dikarya</taxon>
        <taxon>Basidiomycota</taxon>
        <taxon>Agaricomycotina</taxon>
        <taxon>Agaricomycetes</taxon>
        <taxon>Gloeophyllales</taxon>
        <taxon>Gloeophyllaceae</taxon>
        <taxon>Heliocybe</taxon>
    </lineage>
</organism>
<dbReference type="CDD" id="cd04370">
    <property type="entry name" value="BAH"/>
    <property type="match status" value="1"/>
</dbReference>
<dbReference type="InterPro" id="IPR043151">
    <property type="entry name" value="BAH_sf"/>
</dbReference>
<evidence type="ECO:0000259" key="2">
    <source>
        <dbReference type="PROSITE" id="PS51038"/>
    </source>
</evidence>
<dbReference type="Proteomes" id="UP000305948">
    <property type="component" value="Unassembled WGS sequence"/>
</dbReference>
<dbReference type="GO" id="GO:0003682">
    <property type="term" value="F:chromatin binding"/>
    <property type="evidence" value="ECO:0007669"/>
    <property type="project" value="InterPro"/>
</dbReference>
<feature type="domain" description="BAH" evidence="2">
    <location>
        <begin position="46"/>
        <end position="182"/>
    </location>
</feature>
<feature type="region of interest" description="Disordered" evidence="1">
    <location>
        <begin position="229"/>
        <end position="274"/>
    </location>
</feature>
<proteinExistence type="predicted"/>
<dbReference type="OrthoDB" id="10259622at2759"/>
<evidence type="ECO:0000313" key="4">
    <source>
        <dbReference type="Proteomes" id="UP000305948"/>
    </source>
</evidence>
<gene>
    <name evidence="3" type="ORF">OE88DRAFT_1724729</name>
</gene>
<dbReference type="EMBL" id="ML213508">
    <property type="protein sequence ID" value="TFK52994.1"/>
    <property type="molecule type" value="Genomic_DNA"/>
</dbReference>
<reference evidence="3 4" key="1">
    <citation type="journal article" date="2019" name="Nat. Ecol. Evol.">
        <title>Megaphylogeny resolves global patterns of mushroom evolution.</title>
        <authorList>
            <person name="Varga T."/>
            <person name="Krizsan K."/>
            <person name="Foldi C."/>
            <person name="Dima B."/>
            <person name="Sanchez-Garcia M."/>
            <person name="Sanchez-Ramirez S."/>
            <person name="Szollosi G.J."/>
            <person name="Szarkandi J.G."/>
            <person name="Papp V."/>
            <person name="Albert L."/>
            <person name="Andreopoulos W."/>
            <person name="Angelini C."/>
            <person name="Antonin V."/>
            <person name="Barry K.W."/>
            <person name="Bougher N.L."/>
            <person name="Buchanan P."/>
            <person name="Buyck B."/>
            <person name="Bense V."/>
            <person name="Catcheside P."/>
            <person name="Chovatia M."/>
            <person name="Cooper J."/>
            <person name="Damon W."/>
            <person name="Desjardin D."/>
            <person name="Finy P."/>
            <person name="Geml J."/>
            <person name="Haridas S."/>
            <person name="Hughes K."/>
            <person name="Justo A."/>
            <person name="Karasinski D."/>
            <person name="Kautmanova I."/>
            <person name="Kiss B."/>
            <person name="Kocsube S."/>
            <person name="Kotiranta H."/>
            <person name="LaButti K.M."/>
            <person name="Lechner B.E."/>
            <person name="Liimatainen K."/>
            <person name="Lipzen A."/>
            <person name="Lukacs Z."/>
            <person name="Mihaltcheva S."/>
            <person name="Morgado L.N."/>
            <person name="Niskanen T."/>
            <person name="Noordeloos M.E."/>
            <person name="Ohm R.A."/>
            <person name="Ortiz-Santana B."/>
            <person name="Ovrebo C."/>
            <person name="Racz N."/>
            <person name="Riley R."/>
            <person name="Savchenko A."/>
            <person name="Shiryaev A."/>
            <person name="Soop K."/>
            <person name="Spirin V."/>
            <person name="Szebenyi C."/>
            <person name="Tomsovsky M."/>
            <person name="Tulloss R.E."/>
            <person name="Uehling J."/>
            <person name="Grigoriev I.V."/>
            <person name="Vagvolgyi C."/>
            <person name="Papp T."/>
            <person name="Martin F.M."/>
            <person name="Miettinen O."/>
            <person name="Hibbett D.S."/>
            <person name="Nagy L.G."/>
        </authorList>
    </citation>
    <scope>NUCLEOTIDE SEQUENCE [LARGE SCALE GENOMIC DNA]</scope>
    <source>
        <strain evidence="3 4">OMC1185</strain>
    </source>
</reference>
<evidence type="ECO:0000313" key="3">
    <source>
        <dbReference type="EMBL" id="TFK52994.1"/>
    </source>
</evidence>
<dbReference type="PANTHER" id="PTHR46364">
    <property type="entry name" value="OS08G0421900 PROTEIN"/>
    <property type="match status" value="1"/>
</dbReference>
<sequence>MPRKHRFRLTMPKKSLVQRNRNAGAPSDAEWERMEVIAAFQVDDEQKFKKGDFAILLPDMADPDNPPRLHEFWVGILRDIRARHIHGENDVWVRVQWFYSPDDVKSLIKSFDASTCGRYERVLSDDFTIVSLTCFSDVISVKEYVESNIDQEDIYACERDQDTGFFYRYDLEHRARTINPKHIGTCLCSIPYNPDKDIMHLCPHPSCRRWYHRTCLVIRGSIESKVTKREREDSLLSSSPDSDEPFPVAAYQHPVPMPSPKKGRGPGTGRGKGKSIVHVSPLATLPEDLLETARLPIVKGAKVGGLVGNVRGVVAARRIVYAALEGREPVPKGWREKVIDGCKAIREEAAYGWEDEAPPLKCPQCQGAI</sequence>
<dbReference type="InterPro" id="IPR011011">
    <property type="entry name" value="Znf_FYVE_PHD"/>
</dbReference>
<name>A0A5C3N5Q4_9AGAM</name>
<protein>
    <recommendedName>
        <fullName evidence="2">BAH domain-containing protein</fullName>
    </recommendedName>
</protein>
<keyword evidence="4" id="KW-1185">Reference proteome</keyword>